<protein>
    <submittedName>
        <fullName evidence="2">Nuclear transport factor 2 family protein</fullName>
    </submittedName>
</protein>
<dbReference type="SUPFAM" id="SSF54427">
    <property type="entry name" value="NTF2-like"/>
    <property type="match status" value="1"/>
</dbReference>
<comment type="caution">
    <text evidence="2">The sequence shown here is derived from an EMBL/GenBank/DDBJ whole genome shotgun (WGS) entry which is preliminary data.</text>
</comment>
<dbReference type="Proteomes" id="UP000806528">
    <property type="component" value="Unassembled WGS sequence"/>
</dbReference>
<evidence type="ECO:0000313" key="3">
    <source>
        <dbReference type="Proteomes" id="UP000806528"/>
    </source>
</evidence>
<gene>
    <name evidence="2" type="ORF">IDM40_05210</name>
</gene>
<sequence length="120" mass="13339">MDTTDELLALEHEGWRSLCEGTGDTFYGELMTEDGAMVLADGSVFDRDAVIASLDQAPTWDTYELTGVRRIDTGPDSAALVYTGRAHRGDEPPFEARMASTYRYTGGRWRLALYQQTPLP</sequence>
<name>A0ABR9P2T3_9ACTN</name>
<dbReference type="InterPro" id="IPR027843">
    <property type="entry name" value="DUF4440"/>
</dbReference>
<evidence type="ECO:0000259" key="1">
    <source>
        <dbReference type="Pfam" id="PF14534"/>
    </source>
</evidence>
<dbReference type="Pfam" id="PF14534">
    <property type="entry name" value="DUF4440"/>
    <property type="match status" value="1"/>
</dbReference>
<organism evidence="2 3">
    <name type="scientific">Nocardiopsis coralli</name>
    <dbReference type="NCBI Taxonomy" id="2772213"/>
    <lineage>
        <taxon>Bacteria</taxon>
        <taxon>Bacillati</taxon>
        <taxon>Actinomycetota</taxon>
        <taxon>Actinomycetes</taxon>
        <taxon>Streptosporangiales</taxon>
        <taxon>Nocardiopsidaceae</taxon>
        <taxon>Nocardiopsis</taxon>
    </lineage>
</organism>
<evidence type="ECO:0000313" key="2">
    <source>
        <dbReference type="EMBL" id="MBE2998107.1"/>
    </source>
</evidence>
<accession>A0ABR9P2T3</accession>
<keyword evidence="3" id="KW-1185">Reference proteome</keyword>
<dbReference type="EMBL" id="JADBGI010000004">
    <property type="protein sequence ID" value="MBE2998107.1"/>
    <property type="molecule type" value="Genomic_DNA"/>
</dbReference>
<feature type="domain" description="DUF4440" evidence="1">
    <location>
        <begin position="7"/>
        <end position="111"/>
    </location>
</feature>
<dbReference type="RefSeq" id="WP_193120772.1">
    <property type="nucleotide sequence ID" value="NZ_JADBGI010000004.1"/>
</dbReference>
<dbReference type="Gene3D" id="3.10.450.50">
    <property type="match status" value="1"/>
</dbReference>
<reference evidence="2 3" key="1">
    <citation type="submission" date="2020-09" db="EMBL/GenBank/DDBJ databases">
        <title>Diversity and distribution of actinomycetes associated with coral in the coast of Hainan.</title>
        <authorList>
            <person name="Li F."/>
        </authorList>
    </citation>
    <scope>NUCLEOTIDE SEQUENCE [LARGE SCALE GENOMIC DNA]</scope>
    <source>
        <strain evidence="2 3">HNM0947</strain>
    </source>
</reference>
<proteinExistence type="predicted"/>
<dbReference type="InterPro" id="IPR032710">
    <property type="entry name" value="NTF2-like_dom_sf"/>
</dbReference>